<dbReference type="SUPFAM" id="SSF56645">
    <property type="entry name" value="Acyl-CoA dehydrogenase NM domain-like"/>
    <property type="match status" value="1"/>
</dbReference>
<dbReference type="SUPFAM" id="SSF47203">
    <property type="entry name" value="Acyl-CoA dehydrogenase C-terminal domain-like"/>
    <property type="match status" value="1"/>
</dbReference>
<comment type="caution">
    <text evidence="9">The sequence shown here is derived from an EMBL/GenBank/DDBJ whole genome shotgun (WGS) entry which is preliminary data.</text>
</comment>
<dbReference type="InterPro" id="IPR009100">
    <property type="entry name" value="AcylCoA_DH/oxidase_NM_dom_sf"/>
</dbReference>
<dbReference type="InterPro" id="IPR046373">
    <property type="entry name" value="Acyl-CoA_Oxase/DH_mid-dom_sf"/>
</dbReference>
<dbReference type="PANTHER" id="PTHR43884:SF12">
    <property type="entry name" value="ISOVALERYL-COA DEHYDROGENASE, MITOCHONDRIAL-RELATED"/>
    <property type="match status" value="1"/>
</dbReference>
<protein>
    <submittedName>
        <fullName evidence="9">Acyl-CoA dehydrogenase</fullName>
    </submittedName>
</protein>
<proteinExistence type="inferred from homology"/>
<evidence type="ECO:0000256" key="4">
    <source>
        <dbReference type="ARBA" id="ARBA00022827"/>
    </source>
</evidence>
<evidence type="ECO:0000256" key="5">
    <source>
        <dbReference type="RuleBase" id="RU362125"/>
    </source>
</evidence>
<organism evidence="9 10">
    <name type="scientific">Salinadaptatus halalkaliphilus</name>
    <dbReference type="NCBI Taxonomy" id="2419781"/>
    <lineage>
        <taxon>Archaea</taxon>
        <taxon>Methanobacteriati</taxon>
        <taxon>Methanobacteriota</taxon>
        <taxon>Stenosarchaea group</taxon>
        <taxon>Halobacteria</taxon>
        <taxon>Halobacteriales</taxon>
        <taxon>Natrialbaceae</taxon>
        <taxon>Salinadaptatus</taxon>
    </lineage>
</organism>
<gene>
    <name evidence="9" type="ORF">D8Y22_04235</name>
</gene>
<dbReference type="Gene3D" id="1.10.540.10">
    <property type="entry name" value="Acyl-CoA dehydrogenase/oxidase, N-terminal domain"/>
    <property type="match status" value="1"/>
</dbReference>
<dbReference type="Pfam" id="PF02771">
    <property type="entry name" value="Acyl-CoA_dh_N"/>
    <property type="match status" value="1"/>
</dbReference>
<dbReference type="Pfam" id="PF02770">
    <property type="entry name" value="Acyl-CoA_dh_M"/>
    <property type="match status" value="1"/>
</dbReference>
<comment type="cofactor">
    <cofactor evidence="1 5">
        <name>FAD</name>
        <dbReference type="ChEBI" id="CHEBI:57692"/>
    </cofactor>
</comment>
<dbReference type="InterPro" id="IPR037069">
    <property type="entry name" value="AcylCoA_DH/ox_N_sf"/>
</dbReference>
<feature type="domain" description="Acyl-CoA dehydrogenase/oxidase N-terminal" evidence="8">
    <location>
        <begin position="35"/>
        <end position="130"/>
    </location>
</feature>
<comment type="similarity">
    <text evidence="2 5">Belongs to the acyl-CoA dehydrogenase family.</text>
</comment>
<dbReference type="OrthoDB" id="275197at2157"/>
<keyword evidence="5" id="KW-0560">Oxidoreductase</keyword>
<keyword evidence="4 5" id="KW-0274">FAD</keyword>
<dbReference type="RefSeq" id="WP_141463477.1">
    <property type="nucleotide sequence ID" value="NZ_RBZW01000012.1"/>
</dbReference>
<reference evidence="9 10" key="1">
    <citation type="submission" date="2018-10" db="EMBL/GenBank/DDBJ databases">
        <title>Natronolimnobius sp. XQ-INN 246 isolated from Inner Mongolia Autonomous Region of China.</title>
        <authorList>
            <person name="Xue Q."/>
        </authorList>
    </citation>
    <scope>NUCLEOTIDE SEQUENCE [LARGE SCALE GENOMIC DNA]</scope>
    <source>
        <strain evidence="9 10">XQ-INN 246</strain>
    </source>
</reference>
<dbReference type="Gene3D" id="2.40.110.10">
    <property type="entry name" value="Butyryl-CoA Dehydrogenase, subunit A, domain 2"/>
    <property type="match status" value="1"/>
</dbReference>
<keyword evidence="10" id="KW-1185">Reference proteome</keyword>
<sequence>MIGERSLLEPKEESYLDDVKSALREEVFTGQLDRDHIEALDQNEESEDDWSTYAKRMGEQDLLGISIPTEHNGGGQGIIETVLAEQAIGYEGSIVHACQTSLTQHIGRTMYEHGSDHIVENYLEPMLAGEFVVAQAFTEPGSGTDIAHLGTSAERDGDEYVVNGEKRFIDFAPYADVLFVPVRTGGSAGDQDGLSILVVDGDTDGFEVLEPHTEWHGFRGTGASWIEFDDARVPAENVIGEPGEAWTYITNELNLEHLTISRYCLGASERALEIAIDYTAEREVNDQSLSRYQGVNHKIADLSARLDAAYALNTRAARILDERGMAAGRMEGAMAKQVGNELAHEIADTSMQVMGGVSTTTKYPVERIQRDVRAGRYMGGATEVMKSIVQHDVYASVRDDDFDGDLVGNELEGKPWRKSE</sequence>
<evidence type="ECO:0000259" key="6">
    <source>
        <dbReference type="Pfam" id="PF00441"/>
    </source>
</evidence>
<dbReference type="Proteomes" id="UP000318864">
    <property type="component" value="Unassembled WGS sequence"/>
</dbReference>
<dbReference type="InterPro" id="IPR009075">
    <property type="entry name" value="AcylCo_DH/oxidase_C"/>
</dbReference>
<dbReference type="PANTHER" id="PTHR43884">
    <property type="entry name" value="ACYL-COA DEHYDROGENASE"/>
    <property type="match status" value="1"/>
</dbReference>
<evidence type="ECO:0000259" key="7">
    <source>
        <dbReference type="Pfam" id="PF02770"/>
    </source>
</evidence>
<dbReference type="GO" id="GO:0050660">
    <property type="term" value="F:flavin adenine dinucleotide binding"/>
    <property type="evidence" value="ECO:0007669"/>
    <property type="project" value="InterPro"/>
</dbReference>
<accession>A0A4S3TS03</accession>
<evidence type="ECO:0000313" key="9">
    <source>
        <dbReference type="EMBL" id="THE66135.1"/>
    </source>
</evidence>
<keyword evidence="3 5" id="KW-0285">Flavoprotein</keyword>
<dbReference type="AlphaFoldDB" id="A0A4S3TS03"/>
<evidence type="ECO:0000256" key="3">
    <source>
        <dbReference type="ARBA" id="ARBA00022630"/>
    </source>
</evidence>
<evidence type="ECO:0000256" key="2">
    <source>
        <dbReference type="ARBA" id="ARBA00009347"/>
    </source>
</evidence>
<dbReference type="InterPro" id="IPR036250">
    <property type="entry name" value="AcylCo_DH-like_C"/>
</dbReference>
<evidence type="ECO:0000313" key="10">
    <source>
        <dbReference type="Proteomes" id="UP000318864"/>
    </source>
</evidence>
<evidence type="ECO:0000259" key="8">
    <source>
        <dbReference type="Pfam" id="PF02771"/>
    </source>
</evidence>
<dbReference type="Pfam" id="PF00441">
    <property type="entry name" value="Acyl-CoA_dh_1"/>
    <property type="match status" value="1"/>
</dbReference>
<dbReference type="GO" id="GO:0003995">
    <property type="term" value="F:acyl-CoA dehydrogenase activity"/>
    <property type="evidence" value="ECO:0007669"/>
    <property type="project" value="TreeGrafter"/>
</dbReference>
<feature type="domain" description="Acyl-CoA dehydrogenase/oxidase C-terminal" evidence="6">
    <location>
        <begin position="246"/>
        <end position="391"/>
    </location>
</feature>
<feature type="domain" description="Acyl-CoA oxidase/dehydrogenase middle" evidence="7">
    <location>
        <begin position="134"/>
        <end position="230"/>
    </location>
</feature>
<name>A0A4S3TS03_9EURY</name>
<dbReference type="Gene3D" id="1.20.140.10">
    <property type="entry name" value="Butyryl-CoA Dehydrogenase, subunit A, domain 3"/>
    <property type="match status" value="1"/>
</dbReference>
<dbReference type="InterPro" id="IPR006091">
    <property type="entry name" value="Acyl-CoA_Oxase/DH_mid-dom"/>
</dbReference>
<evidence type="ECO:0000256" key="1">
    <source>
        <dbReference type="ARBA" id="ARBA00001974"/>
    </source>
</evidence>
<dbReference type="EMBL" id="RBZW01000012">
    <property type="protein sequence ID" value="THE66135.1"/>
    <property type="molecule type" value="Genomic_DNA"/>
</dbReference>
<dbReference type="InterPro" id="IPR013786">
    <property type="entry name" value="AcylCoA_DH/ox_N"/>
</dbReference>
<dbReference type="CDD" id="cd00567">
    <property type="entry name" value="ACAD"/>
    <property type="match status" value="1"/>
</dbReference>